<name>A0A8H2VWH1_9HELO</name>
<evidence type="ECO:0000313" key="1">
    <source>
        <dbReference type="EMBL" id="CAD6445328.1"/>
    </source>
</evidence>
<accession>A0A8H2VWH1</accession>
<evidence type="ECO:0000313" key="2">
    <source>
        <dbReference type="Proteomes" id="UP000624404"/>
    </source>
</evidence>
<reference evidence="1" key="1">
    <citation type="submission" date="2020-10" db="EMBL/GenBank/DDBJ databases">
        <authorList>
            <person name="Kusch S."/>
        </authorList>
    </citation>
    <scope>NUCLEOTIDE SEQUENCE</scope>
    <source>
        <strain evidence="1">SwB9</strain>
    </source>
</reference>
<organism evidence="1 2">
    <name type="scientific">Sclerotinia trifoliorum</name>
    <dbReference type="NCBI Taxonomy" id="28548"/>
    <lineage>
        <taxon>Eukaryota</taxon>
        <taxon>Fungi</taxon>
        <taxon>Dikarya</taxon>
        <taxon>Ascomycota</taxon>
        <taxon>Pezizomycotina</taxon>
        <taxon>Leotiomycetes</taxon>
        <taxon>Helotiales</taxon>
        <taxon>Sclerotiniaceae</taxon>
        <taxon>Sclerotinia</taxon>
    </lineage>
</organism>
<comment type="caution">
    <text evidence="1">The sequence shown here is derived from an EMBL/GenBank/DDBJ whole genome shotgun (WGS) entry which is preliminary data.</text>
</comment>
<dbReference type="EMBL" id="CAJHIA010000014">
    <property type="protein sequence ID" value="CAD6445328.1"/>
    <property type="molecule type" value="Genomic_DNA"/>
</dbReference>
<dbReference type="Proteomes" id="UP000624404">
    <property type="component" value="Unassembled WGS sequence"/>
</dbReference>
<dbReference type="OrthoDB" id="5275938at2759"/>
<protein>
    <submittedName>
        <fullName evidence="1">D280fc85-b23d-4eb0-808a-76158f30e43d</fullName>
    </submittedName>
</protein>
<gene>
    <name evidence="1" type="ORF">SCLTRI_LOCUS5116</name>
</gene>
<proteinExistence type="predicted"/>
<dbReference type="AlphaFoldDB" id="A0A8H2VWH1"/>
<sequence length="419" mass="47790">MNHPFVFDNGDGDVGAKVLYEGCEVSFKLSSHALSFASPVWKKLIFPPFPLLTSRAEGEESNSKKSCVANEPFSDIELDFTEDNPEALLVLLRIAYLQFSAIPSSLPYVILDNIAILCDKYNCILLVKPWLKDWLKDEQYEAYLPRQEGWLWIAYCFGRRKLFYDLMNVLVLSACLNDDNECFIVEENSLRISRTVVEVNSYPLEEEGCPLPPGMAEILALRAPMINRLLQSLHFIMDGLLSHSAASTCKLLCEETCRSVIFGLLARNLNAYGLWPIPDAETLVESPYQLYTIIQSSFSRARTAHQAMKIPHIRSTCRTLKYWSGFIHPFERDIAFFSLSDEKRIHAIDETQLRFRRALDRAVEDIGLLDFPGDSSRNLGRGLRADILNILQLQRQEHGSHNCMKNYAEFDDILESVSE</sequence>
<keyword evidence="2" id="KW-1185">Reference proteome</keyword>